<dbReference type="Gene3D" id="1.10.287.470">
    <property type="entry name" value="Helix hairpin bin"/>
    <property type="match status" value="1"/>
</dbReference>
<dbReference type="Pfam" id="PF25917">
    <property type="entry name" value="BSH_RND"/>
    <property type="match status" value="1"/>
</dbReference>
<protein>
    <submittedName>
        <fullName evidence="4">Efflux RND transporter periplasmic adaptor subunit</fullName>
    </submittedName>
</protein>
<feature type="domain" description="Multidrug resistance protein MdtA-like barrel-sandwich hybrid" evidence="3">
    <location>
        <begin position="57"/>
        <end position="197"/>
    </location>
</feature>
<keyword evidence="5" id="KW-1185">Reference proteome</keyword>
<gene>
    <name evidence="4" type="ORF">AB4876_17285</name>
</gene>
<comment type="caution">
    <text evidence="4">The sequence shown here is derived from an EMBL/GenBank/DDBJ whole genome shotgun (WGS) entry which is preliminary data.</text>
</comment>
<evidence type="ECO:0000259" key="3">
    <source>
        <dbReference type="Pfam" id="PF25917"/>
    </source>
</evidence>
<dbReference type="Proteomes" id="UP001557485">
    <property type="component" value="Unassembled WGS sequence"/>
</dbReference>
<name>A0ABV3UC15_9GAMM</name>
<evidence type="ECO:0000313" key="4">
    <source>
        <dbReference type="EMBL" id="MEX1670677.1"/>
    </source>
</evidence>
<dbReference type="PANTHER" id="PTHR30469:SF11">
    <property type="entry name" value="BLL4320 PROTEIN"/>
    <property type="match status" value="1"/>
</dbReference>
<dbReference type="InterPro" id="IPR006143">
    <property type="entry name" value="RND_pump_MFP"/>
</dbReference>
<dbReference type="SUPFAM" id="SSF111369">
    <property type="entry name" value="HlyD-like secretion proteins"/>
    <property type="match status" value="1"/>
</dbReference>
<organism evidence="4 5">
    <name type="scientific">Zhongshania guokunii</name>
    <dbReference type="NCBI Taxonomy" id="641783"/>
    <lineage>
        <taxon>Bacteria</taxon>
        <taxon>Pseudomonadati</taxon>
        <taxon>Pseudomonadota</taxon>
        <taxon>Gammaproteobacteria</taxon>
        <taxon>Cellvibrionales</taxon>
        <taxon>Spongiibacteraceae</taxon>
        <taxon>Zhongshania</taxon>
    </lineage>
</organism>
<dbReference type="RefSeq" id="WP_368382988.1">
    <property type="nucleotide sequence ID" value="NZ_JBFRYA010000020.1"/>
</dbReference>
<evidence type="ECO:0000256" key="1">
    <source>
        <dbReference type="ARBA" id="ARBA00009477"/>
    </source>
</evidence>
<sequence>MKRFYPLAAMFSLAILMPAWALADMPKRVVNSLVIERQPTYEAKRLFAGRVIGSQRAEIGFELAGKVLSVNVEDGDHVEAGQLLATLDLRALHIERTELEAAQHEVNTRLQQIDKDLLRFQALHEKAYVSDGQLESLRSNRQATAAQLAQVESKLKGVALKLKKSQLIAPFAGEVATMQLEAGVLVAPGQALMQVVQTNSNEAVFGISDQLGRNLVIGQALTVFGDFGEWQSSLIAVSQNLDWRTQTRTVRVSLPVQAPAVDGNTAYLELPESRPVAGFWLPLQALLEDVRGTWAVYQLVPNPEIEDSYQLQKRSVQPVYQFDGQVYLSAELQSGDRVVSGGIHRLAPGLHVSLAQE</sequence>
<proteinExistence type="inferred from homology"/>
<feature type="chain" id="PRO_5046671936" evidence="2">
    <location>
        <begin position="24"/>
        <end position="357"/>
    </location>
</feature>
<evidence type="ECO:0000256" key="2">
    <source>
        <dbReference type="SAM" id="SignalP"/>
    </source>
</evidence>
<dbReference type="InterPro" id="IPR058625">
    <property type="entry name" value="MdtA-like_BSH"/>
</dbReference>
<reference evidence="4 5" key="1">
    <citation type="journal article" date="2011" name="Int. J. Syst. Evol. Microbiol.">
        <title>Zhongshania antarctica gen. nov., sp. nov. and Zhongshania guokunii sp. nov., gammaproteobacteria respectively isolated from coastal attached (fast) ice and surface seawater of the Antarctic.</title>
        <authorList>
            <person name="Li H.J."/>
            <person name="Zhang X.Y."/>
            <person name="Chen C.X."/>
            <person name="Zhang Y.J."/>
            <person name="Gao Z.M."/>
            <person name="Yu Y."/>
            <person name="Chen X.L."/>
            <person name="Chen B."/>
            <person name="Zhang Y.Z."/>
        </authorList>
    </citation>
    <scope>NUCLEOTIDE SEQUENCE [LARGE SCALE GENOMIC DNA]</scope>
    <source>
        <strain evidence="4 5">ZS6-22T</strain>
    </source>
</reference>
<keyword evidence="2" id="KW-0732">Signal</keyword>
<accession>A0ABV3UC15</accession>
<dbReference type="Gene3D" id="2.40.420.20">
    <property type="match status" value="1"/>
</dbReference>
<dbReference type="PANTHER" id="PTHR30469">
    <property type="entry name" value="MULTIDRUG RESISTANCE PROTEIN MDTA"/>
    <property type="match status" value="1"/>
</dbReference>
<comment type="similarity">
    <text evidence="1">Belongs to the membrane fusion protein (MFP) (TC 8.A.1) family.</text>
</comment>
<dbReference type="EMBL" id="JBFRYA010000020">
    <property type="protein sequence ID" value="MEX1670677.1"/>
    <property type="molecule type" value="Genomic_DNA"/>
</dbReference>
<dbReference type="Gene3D" id="2.40.50.100">
    <property type="match status" value="1"/>
</dbReference>
<dbReference type="NCBIfam" id="TIGR01730">
    <property type="entry name" value="RND_mfp"/>
    <property type="match status" value="1"/>
</dbReference>
<evidence type="ECO:0000313" key="5">
    <source>
        <dbReference type="Proteomes" id="UP001557485"/>
    </source>
</evidence>
<feature type="signal peptide" evidence="2">
    <location>
        <begin position="1"/>
        <end position="23"/>
    </location>
</feature>
<dbReference type="Gene3D" id="2.40.30.170">
    <property type="match status" value="1"/>
</dbReference>